<dbReference type="Proteomes" id="UP000438448">
    <property type="component" value="Unassembled WGS sequence"/>
</dbReference>
<dbReference type="InterPro" id="IPR016191">
    <property type="entry name" value="Ribonuclease/ribotoxin"/>
</dbReference>
<evidence type="ECO:0000313" key="4">
    <source>
        <dbReference type="EMBL" id="MQY20302.1"/>
    </source>
</evidence>
<dbReference type="GO" id="GO:0003723">
    <property type="term" value="F:RNA binding"/>
    <property type="evidence" value="ECO:0007669"/>
    <property type="project" value="InterPro"/>
</dbReference>
<feature type="region of interest" description="Disordered" evidence="3">
    <location>
        <begin position="80"/>
        <end position="110"/>
    </location>
</feature>
<dbReference type="GO" id="GO:0004521">
    <property type="term" value="F:RNA endonuclease activity"/>
    <property type="evidence" value="ECO:0007669"/>
    <property type="project" value="InterPro"/>
</dbReference>
<evidence type="ECO:0000313" key="5">
    <source>
        <dbReference type="Proteomes" id="UP000438448"/>
    </source>
</evidence>
<dbReference type="GO" id="GO:0016787">
    <property type="term" value="F:hydrolase activity"/>
    <property type="evidence" value="ECO:0007669"/>
    <property type="project" value="UniProtKB-KW"/>
</dbReference>
<dbReference type="EMBL" id="WEGK01000006">
    <property type="protein sequence ID" value="MQY20302.1"/>
    <property type="molecule type" value="Genomic_DNA"/>
</dbReference>
<dbReference type="AlphaFoldDB" id="A0A7K0D4P4"/>
<evidence type="ECO:0000256" key="3">
    <source>
        <dbReference type="SAM" id="MobiDB-lite"/>
    </source>
</evidence>
<proteinExistence type="predicted"/>
<dbReference type="InterPro" id="IPR000026">
    <property type="entry name" value="N1-like"/>
</dbReference>
<comment type="caution">
    <text evidence="4">The sequence shown here is derived from an EMBL/GenBank/DDBJ whole genome shotgun (WGS) entry which is preliminary data.</text>
</comment>
<keyword evidence="1" id="KW-0540">Nuclease</keyword>
<keyword evidence="5" id="KW-1185">Reference proteome</keyword>
<dbReference type="Gene3D" id="3.10.450.30">
    <property type="entry name" value="Microbial ribonucleases"/>
    <property type="match status" value="1"/>
</dbReference>
<evidence type="ECO:0000256" key="1">
    <source>
        <dbReference type="ARBA" id="ARBA00022722"/>
    </source>
</evidence>
<name>A0A7K0D4P4_9NOCA</name>
<dbReference type="Pfam" id="PF00545">
    <property type="entry name" value="Ribonuclease"/>
    <property type="match status" value="1"/>
</dbReference>
<sequence length="158" mass="17115">MMNDPMSPDTLSSERGWTKPFSRLAAMTLATMVALSVLLGGLGATQSTGTATVATQHATDLRLIACTVSDQARQTLTLIDSGQWPPQDGSGTKGGTTWSDREGNLPKTDAGGKAIHYKEWDVNRKIPGHNRDAERIVTGDDGSAWYTNDHYATFCRMR</sequence>
<organism evidence="4 5">
    <name type="scientific">Nocardia macrotermitis</name>
    <dbReference type="NCBI Taxonomy" id="2585198"/>
    <lineage>
        <taxon>Bacteria</taxon>
        <taxon>Bacillati</taxon>
        <taxon>Actinomycetota</taxon>
        <taxon>Actinomycetes</taxon>
        <taxon>Mycobacteriales</taxon>
        <taxon>Nocardiaceae</taxon>
        <taxon>Nocardia</taxon>
    </lineage>
</organism>
<accession>A0A7K0D4P4</accession>
<reference evidence="4 5" key="1">
    <citation type="submission" date="2019-10" db="EMBL/GenBank/DDBJ databases">
        <title>Nocardia macrotermitis sp. nov. and Nocardia aurantia sp. nov., isolated from the gut of fungus growing-termite Macrotermes natalensis.</title>
        <authorList>
            <person name="Benndorf R."/>
            <person name="Schwitalla J."/>
            <person name="Martin K."/>
            <person name="De Beer W."/>
            <person name="Kaster A.-K."/>
            <person name="Vollmers J."/>
            <person name="Poulsen M."/>
            <person name="Beemelmanns C."/>
        </authorList>
    </citation>
    <scope>NUCLEOTIDE SEQUENCE [LARGE SCALE GENOMIC DNA]</scope>
    <source>
        <strain evidence="4 5">RB20</strain>
    </source>
</reference>
<keyword evidence="2" id="KW-0378">Hydrolase</keyword>
<dbReference type="SUPFAM" id="SSF53933">
    <property type="entry name" value="Microbial ribonucleases"/>
    <property type="match status" value="1"/>
</dbReference>
<gene>
    <name evidence="4" type="ORF">NRB20_34040</name>
</gene>
<evidence type="ECO:0000256" key="2">
    <source>
        <dbReference type="ARBA" id="ARBA00022801"/>
    </source>
</evidence>
<protein>
    <submittedName>
        <fullName evidence="4">Uncharacterized protein</fullName>
    </submittedName>
</protein>